<keyword evidence="2" id="KW-1185">Reference proteome</keyword>
<dbReference type="Proteomes" id="UP000315167">
    <property type="component" value="Unassembled WGS sequence"/>
</dbReference>
<reference evidence="1 2" key="1">
    <citation type="journal article" date="2015" name="Stand. Genomic Sci.">
        <title>Genomic Encyclopedia of Bacterial and Archaeal Type Strains, Phase III: the genomes of soil and plant-associated and newly described type strains.</title>
        <authorList>
            <person name="Whitman W.B."/>
            <person name="Woyke T."/>
            <person name="Klenk H.P."/>
            <person name="Zhou Y."/>
            <person name="Lilburn T.G."/>
            <person name="Beck B.J."/>
            <person name="De Vos P."/>
            <person name="Vandamme P."/>
            <person name="Eisen J.A."/>
            <person name="Garrity G."/>
            <person name="Hugenholtz P."/>
            <person name="Kyrpides N.C."/>
        </authorList>
    </citation>
    <scope>NUCLEOTIDE SEQUENCE [LARGE SCALE GENOMIC DNA]</scope>
    <source>
        <strain evidence="1 2">CGMCC 1.10821</strain>
    </source>
</reference>
<name>A0A562LAV8_9GAMM</name>
<protein>
    <submittedName>
        <fullName evidence="1">Type VI secretion system protein ImpM</fullName>
    </submittedName>
</protein>
<gene>
    <name evidence="1" type="ORF">IP90_00897</name>
</gene>
<dbReference type="OrthoDB" id="9801841at2"/>
<organism evidence="1 2">
    <name type="scientific">Luteimonas cucumeris</name>
    <dbReference type="NCBI Taxonomy" id="985012"/>
    <lineage>
        <taxon>Bacteria</taxon>
        <taxon>Pseudomonadati</taxon>
        <taxon>Pseudomonadota</taxon>
        <taxon>Gammaproteobacteria</taxon>
        <taxon>Lysobacterales</taxon>
        <taxon>Lysobacteraceae</taxon>
        <taxon>Luteimonas</taxon>
    </lineage>
</organism>
<dbReference type="Gene3D" id="3.40.1730.10">
    <property type="entry name" value="pa0076 domain"/>
    <property type="match status" value="1"/>
</dbReference>
<dbReference type="AlphaFoldDB" id="A0A562LAV8"/>
<dbReference type="InterPro" id="IPR038225">
    <property type="entry name" value="TagF_sf"/>
</dbReference>
<dbReference type="EMBL" id="VLKN01000002">
    <property type="protein sequence ID" value="TWI04761.1"/>
    <property type="molecule type" value="Genomic_DNA"/>
</dbReference>
<proteinExistence type="predicted"/>
<evidence type="ECO:0000313" key="1">
    <source>
        <dbReference type="EMBL" id="TWI04761.1"/>
    </source>
</evidence>
<sequence length="328" mass="35325">MDAAGPGLPISYFGKLPSQGDFVRTSDNHPLMSLLDRWAGQGVELLAQDPAWKQTYDTAAPLHFAFLGSLSRLAVAGHFLPSRDASERRFPFLSATCFEVAQPLGFIARAPMALTRLWASLSRQGKLAIAAGDASEPLRELAENRIPVNADHAAYDASFADFLDTQAIGDLQTLLHESGHTEVVLKTLLPALGLLLQPVLAGGASQIDKALALPLPRDALYRPLVAAFWLDLVSGFVGRADFELAILVKDGATPLLLVGFNGADGRILQAGLDPQFASEQLIRVADAEWVEDLLASDYALNKLASYLQHDGLSLRVARKAFNETFLGV</sequence>
<evidence type="ECO:0000313" key="2">
    <source>
        <dbReference type="Proteomes" id="UP000315167"/>
    </source>
</evidence>
<accession>A0A562LAV8</accession>
<comment type="caution">
    <text evidence="1">The sequence shown here is derived from an EMBL/GenBank/DDBJ whole genome shotgun (WGS) entry which is preliminary data.</text>
</comment>
<dbReference type="Pfam" id="PF09867">
    <property type="entry name" value="TagF_N"/>
    <property type="match status" value="1"/>
</dbReference>
<dbReference type="NCBIfam" id="TIGR03373">
    <property type="entry name" value="VI_minor_4"/>
    <property type="match status" value="1"/>
</dbReference>
<dbReference type="RefSeq" id="WP_144898428.1">
    <property type="nucleotide sequence ID" value="NZ_VLKN01000002.1"/>
</dbReference>
<dbReference type="InterPro" id="IPR017748">
    <property type="entry name" value="TagF"/>
</dbReference>